<dbReference type="InterPro" id="IPR058637">
    <property type="entry name" value="YknX-like_C"/>
</dbReference>
<dbReference type="Gene3D" id="2.40.420.20">
    <property type="match status" value="1"/>
</dbReference>
<dbReference type="PANTHER" id="PTHR30469:SF15">
    <property type="entry name" value="HLYD FAMILY OF SECRETION PROTEINS"/>
    <property type="match status" value="1"/>
</dbReference>
<dbReference type="Gene3D" id="2.40.50.100">
    <property type="match status" value="1"/>
</dbReference>
<protein>
    <submittedName>
        <fullName evidence="5">Efflux RND transporter periplasmic adaptor subunit</fullName>
    </submittedName>
</protein>
<dbReference type="FunFam" id="2.40.30.170:FF:000010">
    <property type="entry name" value="Efflux RND transporter periplasmic adaptor subunit"/>
    <property type="match status" value="1"/>
</dbReference>
<evidence type="ECO:0000313" key="5">
    <source>
        <dbReference type="EMBL" id="HFK96881.1"/>
    </source>
</evidence>
<comment type="similarity">
    <text evidence="1">Belongs to the membrane fusion protein (MFP) (TC 8.A.1) family.</text>
</comment>
<dbReference type="Pfam" id="PF25954">
    <property type="entry name" value="Beta-barrel_RND_2"/>
    <property type="match status" value="1"/>
</dbReference>
<keyword evidence="2" id="KW-0175">Coiled coil</keyword>
<dbReference type="InterPro" id="IPR006143">
    <property type="entry name" value="RND_pump_MFP"/>
</dbReference>
<dbReference type="SUPFAM" id="SSF111369">
    <property type="entry name" value="HlyD-like secretion proteins"/>
    <property type="match status" value="1"/>
</dbReference>
<feature type="domain" description="CusB-like beta-barrel" evidence="3">
    <location>
        <begin position="224"/>
        <end position="295"/>
    </location>
</feature>
<evidence type="ECO:0000259" key="3">
    <source>
        <dbReference type="Pfam" id="PF25954"/>
    </source>
</evidence>
<dbReference type="NCBIfam" id="TIGR01730">
    <property type="entry name" value="RND_mfp"/>
    <property type="match status" value="1"/>
</dbReference>
<organism evidence="5">
    <name type="scientific">Desulfacinum infernum</name>
    <dbReference type="NCBI Taxonomy" id="35837"/>
    <lineage>
        <taxon>Bacteria</taxon>
        <taxon>Pseudomonadati</taxon>
        <taxon>Thermodesulfobacteriota</taxon>
        <taxon>Syntrophobacteria</taxon>
        <taxon>Syntrophobacterales</taxon>
        <taxon>Syntrophobacteraceae</taxon>
        <taxon>Desulfacinum</taxon>
    </lineage>
</organism>
<dbReference type="PANTHER" id="PTHR30469">
    <property type="entry name" value="MULTIDRUG RESISTANCE PROTEIN MDTA"/>
    <property type="match status" value="1"/>
</dbReference>
<proteinExistence type="inferred from homology"/>
<feature type="coiled-coil region" evidence="2">
    <location>
        <begin position="117"/>
        <end position="182"/>
    </location>
</feature>
<evidence type="ECO:0000259" key="4">
    <source>
        <dbReference type="Pfam" id="PF25989"/>
    </source>
</evidence>
<dbReference type="GO" id="GO:0015562">
    <property type="term" value="F:efflux transmembrane transporter activity"/>
    <property type="evidence" value="ECO:0007669"/>
    <property type="project" value="TreeGrafter"/>
</dbReference>
<evidence type="ECO:0000256" key="2">
    <source>
        <dbReference type="SAM" id="Coils"/>
    </source>
</evidence>
<dbReference type="InterPro" id="IPR058792">
    <property type="entry name" value="Beta-barrel_RND_2"/>
</dbReference>
<dbReference type="Gene3D" id="1.10.287.470">
    <property type="entry name" value="Helix hairpin bin"/>
    <property type="match status" value="1"/>
</dbReference>
<dbReference type="AlphaFoldDB" id="A0A832A2T0"/>
<sequence length="380" mass="42074">MADFEHQKPKRRRAMVVLLGLAAVLLVASAYNVVRVRSRPAETKQAAAVPVAVRAARTASMEDTLKTTGDLRPIQDVYLYPAVGGKKVLEVLFERGDTVPKDALVVRLDDGEVAARIRQAEAAVSAARTQLELLEKDRLRFENLYREKAVARQRVDHIQAEHRAAQARLAEAQEALKALQELHRYFFLRAPMEGMLAERYVDPGNLTDTGKPIARMTDETVLKVVFHVPERDFVLLQSGMKGFCRVDAFPGRTFEGMVAVTSPVLDPRTRTAMAELHVPNRDLTLRSGMFAHVTIPLRTREVVVVDRDAVVRLPGTGQPYVFVVEGGVARMRNVRLGMEQQTVVEVTEGMQPGEPVLVRGQNRVVDGSPVEITAAEGSQS</sequence>
<gene>
    <name evidence="5" type="ORF">ENS06_06095</name>
</gene>
<dbReference type="GO" id="GO:1990281">
    <property type="term" value="C:efflux pump complex"/>
    <property type="evidence" value="ECO:0007669"/>
    <property type="project" value="TreeGrafter"/>
</dbReference>
<dbReference type="Gene3D" id="2.40.30.170">
    <property type="match status" value="1"/>
</dbReference>
<name>A0A832A2T0_9BACT</name>
<comment type="caution">
    <text evidence="5">The sequence shown here is derived from an EMBL/GenBank/DDBJ whole genome shotgun (WGS) entry which is preliminary data.</text>
</comment>
<dbReference type="EMBL" id="DSTK01000017">
    <property type="protein sequence ID" value="HFK96881.1"/>
    <property type="molecule type" value="Genomic_DNA"/>
</dbReference>
<evidence type="ECO:0000256" key="1">
    <source>
        <dbReference type="ARBA" id="ARBA00009477"/>
    </source>
</evidence>
<accession>A0A832A2T0</accession>
<reference evidence="5" key="1">
    <citation type="journal article" date="2020" name="mSystems">
        <title>Genome- and Community-Level Interaction Insights into Carbon Utilization and Element Cycling Functions of Hydrothermarchaeota in Hydrothermal Sediment.</title>
        <authorList>
            <person name="Zhou Z."/>
            <person name="Liu Y."/>
            <person name="Xu W."/>
            <person name="Pan J."/>
            <person name="Luo Z.H."/>
            <person name="Li M."/>
        </authorList>
    </citation>
    <scope>NUCLEOTIDE SEQUENCE [LARGE SCALE GENOMIC DNA]</scope>
    <source>
        <strain evidence="5">SpSt-456</strain>
    </source>
</reference>
<feature type="domain" description="YknX-like C-terminal permuted SH3-like" evidence="4">
    <location>
        <begin position="308"/>
        <end position="372"/>
    </location>
</feature>
<dbReference type="Pfam" id="PF25989">
    <property type="entry name" value="YknX_C"/>
    <property type="match status" value="1"/>
</dbReference>